<keyword evidence="4 7" id="KW-0812">Transmembrane</keyword>
<evidence type="ECO:0000259" key="8">
    <source>
        <dbReference type="Pfam" id="PF02687"/>
    </source>
</evidence>
<feature type="transmembrane region" description="Helical" evidence="7">
    <location>
        <begin position="283"/>
        <end position="308"/>
    </location>
</feature>
<feature type="domain" description="ABC3 transporter permease C-terminal" evidence="8">
    <location>
        <begin position="285"/>
        <end position="410"/>
    </location>
</feature>
<evidence type="ECO:0000256" key="2">
    <source>
        <dbReference type="ARBA" id="ARBA00005236"/>
    </source>
</evidence>
<feature type="transmembrane region" description="Helical" evidence="7">
    <location>
        <begin position="21"/>
        <end position="45"/>
    </location>
</feature>
<feature type="transmembrane region" description="Helical" evidence="7">
    <location>
        <begin position="383"/>
        <end position="405"/>
    </location>
</feature>
<dbReference type="AlphaFoldDB" id="G8X5U5"/>
<sequence length="417" mass="47246">MNLEFFIADRLIRTKERKSNISAPIIKIAIAAIAIGLIMMIVSVATGVGLQNKIRQKVSAFNGHIVISNFDDNQSQVSVDPVSTNQDFYPKFNSVEGIKHIQAVASKAGIVRTEQSFEGIVFKGVAKEYDWENIKEYLVEGKLPNVKSKLNNEIIISEYLANRLLLKVGDKCNTFFMKEKEGKLPNLRAFKIVGIYNSGFQEFDAVYVLGDIRHIQRINKWKNTQVGAFEVFLNNFDQIQEKGVEVYNNTINKEDPTKALDTQTIAQKYYYIFEWLKLFDFNIVVILIIMIIVATINMIVALLVLILERTQMIGILKSVGADNWTIRKIFLYNAVHLIIQGLLWGNIIGVGLLFIQQKFGIVKLNPENYYVTTAPVDINWVDIISLNIGTILICLIVMLIPSYVVTKISPVKAIKFT</sequence>
<keyword evidence="3" id="KW-1003">Cell membrane</keyword>
<dbReference type="GO" id="GO:0044874">
    <property type="term" value="P:lipoprotein localization to outer membrane"/>
    <property type="evidence" value="ECO:0007669"/>
    <property type="project" value="TreeGrafter"/>
</dbReference>
<dbReference type="EMBL" id="CP003222">
    <property type="protein sequence ID" value="AEW85548.1"/>
    <property type="molecule type" value="Genomic_DNA"/>
</dbReference>
<evidence type="ECO:0000256" key="1">
    <source>
        <dbReference type="ARBA" id="ARBA00004651"/>
    </source>
</evidence>
<dbReference type="KEGG" id="fco:FCOL_03530"/>
<evidence type="ECO:0000313" key="11">
    <source>
        <dbReference type="Proteomes" id="UP000005638"/>
    </source>
</evidence>
<evidence type="ECO:0000313" key="10">
    <source>
        <dbReference type="EMBL" id="AEW85548.1"/>
    </source>
</evidence>
<evidence type="ECO:0000256" key="3">
    <source>
        <dbReference type="ARBA" id="ARBA00022475"/>
    </source>
</evidence>
<dbReference type="RefSeq" id="WP_014164831.1">
    <property type="nucleotide sequence ID" value="NC_016510.2"/>
</dbReference>
<evidence type="ECO:0000256" key="7">
    <source>
        <dbReference type="SAM" id="Phobius"/>
    </source>
</evidence>
<dbReference type="eggNOG" id="COG4591">
    <property type="taxonomic scope" value="Bacteria"/>
</dbReference>
<dbReference type="STRING" id="1041826.FCOL_03530"/>
<proteinExistence type="inferred from homology"/>
<organism evidence="10 11">
    <name type="scientific">Flavobacterium columnare (strain ATCC 49512 / CIP 103533 / TG 44/87)</name>
    <dbReference type="NCBI Taxonomy" id="1041826"/>
    <lineage>
        <taxon>Bacteria</taxon>
        <taxon>Pseudomonadati</taxon>
        <taxon>Bacteroidota</taxon>
        <taxon>Flavobacteriia</taxon>
        <taxon>Flavobacteriales</taxon>
        <taxon>Flavobacteriaceae</taxon>
        <taxon>Flavobacterium</taxon>
    </lineage>
</organism>
<keyword evidence="6 7" id="KW-0472">Membrane</keyword>
<dbReference type="Pfam" id="PF02687">
    <property type="entry name" value="FtsX"/>
    <property type="match status" value="1"/>
</dbReference>
<feature type="domain" description="MacB-like periplasmic core" evidence="9">
    <location>
        <begin position="28"/>
        <end position="215"/>
    </location>
</feature>
<evidence type="ECO:0000256" key="5">
    <source>
        <dbReference type="ARBA" id="ARBA00022989"/>
    </source>
</evidence>
<evidence type="ECO:0000256" key="4">
    <source>
        <dbReference type="ARBA" id="ARBA00022692"/>
    </source>
</evidence>
<dbReference type="InterPro" id="IPR025857">
    <property type="entry name" value="MacB_PCD"/>
</dbReference>
<dbReference type="InterPro" id="IPR051447">
    <property type="entry name" value="Lipoprotein-release_system"/>
</dbReference>
<feature type="transmembrane region" description="Helical" evidence="7">
    <location>
        <begin position="329"/>
        <end position="355"/>
    </location>
</feature>
<dbReference type="GO" id="GO:0098797">
    <property type="term" value="C:plasma membrane protein complex"/>
    <property type="evidence" value="ECO:0007669"/>
    <property type="project" value="TreeGrafter"/>
</dbReference>
<dbReference type="Pfam" id="PF12704">
    <property type="entry name" value="MacB_PCD"/>
    <property type="match status" value="1"/>
</dbReference>
<protein>
    <submittedName>
        <fullName evidence="10">ABC transporter permease</fullName>
    </submittedName>
</protein>
<evidence type="ECO:0000259" key="9">
    <source>
        <dbReference type="Pfam" id="PF12704"/>
    </source>
</evidence>
<name>G8X5U5_FLACA</name>
<gene>
    <name evidence="10" type="ordered locus">FCOL_03530</name>
</gene>
<keyword evidence="5 7" id="KW-1133">Transmembrane helix</keyword>
<dbReference type="PANTHER" id="PTHR30489:SF0">
    <property type="entry name" value="LIPOPROTEIN-RELEASING SYSTEM TRANSMEMBRANE PROTEIN LOLE"/>
    <property type="match status" value="1"/>
</dbReference>
<dbReference type="HOGENOM" id="CLU_000604_8_2_10"/>
<accession>G8X5U5</accession>
<comment type="subcellular location">
    <subcellularLocation>
        <location evidence="1">Cell membrane</location>
        <topology evidence="1">Multi-pass membrane protein</topology>
    </subcellularLocation>
</comment>
<keyword evidence="11" id="KW-1185">Reference proteome</keyword>
<comment type="similarity">
    <text evidence="2">Belongs to the ABC-4 integral membrane protein family. LolC/E subfamily.</text>
</comment>
<evidence type="ECO:0000256" key="6">
    <source>
        <dbReference type="ARBA" id="ARBA00023136"/>
    </source>
</evidence>
<reference evidence="10 11" key="1">
    <citation type="journal article" date="2012" name="J. Bacteriol.">
        <title>Genome Sequence of the Fish Pathogen Flavobacterium columnare ATCC 49512.</title>
        <authorList>
            <person name="Tekedar H.C."/>
            <person name="Karsi A."/>
            <person name="Gillaspy A.F."/>
            <person name="Dyer D.W."/>
            <person name="Benton N.R."/>
            <person name="Zaitshik J."/>
            <person name="Vamenta S."/>
            <person name="Banes M.M."/>
            <person name="Gulsoy N."/>
            <person name="Aboko-Cole M."/>
            <person name="Waldbieser G.C."/>
            <person name="Lawrence M.L."/>
        </authorList>
    </citation>
    <scope>NUCLEOTIDE SEQUENCE [LARGE SCALE GENOMIC DNA]</scope>
    <source>
        <strain evidence="11">ATCC 49512 / CIP 103533 / TG 44/87</strain>
    </source>
</reference>
<dbReference type="Proteomes" id="UP000005638">
    <property type="component" value="Chromosome"/>
</dbReference>
<dbReference type="InterPro" id="IPR003838">
    <property type="entry name" value="ABC3_permease_C"/>
</dbReference>
<dbReference type="PANTHER" id="PTHR30489">
    <property type="entry name" value="LIPOPROTEIN-RELEASING SYSTEM TRANSMEMBRANE PROTEIN LOLE"/>
    <property type="match status" value="1"/>
</dbReference>